<accession>A0A8A1MAR0</accession>
<gene>
    <name evidence="1" type="ORF">I7I51_00096</name>
</gene>
<proteinExistence type="predicted"/>
<organism evidence="1 2">
    <name type="scientific">Ajellomyces capsulatus</name>
    <name type="common">Darling's disease fungus</name>
    <name type="synonym">Histoplasma capsulatum</name>
    <dbReference type="NCBI Taxonomy" id="5037"/>
    <lineage>
        <taxon>Eukaryota</taxon>
        <taxon>Fungi</taxon>
        <taxon>Dikarya</taxon>
        <taxon>Ascomycota</taxon>
        <taxon>Pezizomycotina</taxon>
        <taxon>Eurotiomycetes</taxon>
        <taxon>Eurotiomycetidae</taxon>
        <taxon>Onygenales</taxon>
        <taxon>Ajellomycetaceae</taxon>
        <taxon>Histoplasma</taxon>
    </lineage>
</organism>
<dbReference type="AlphaFoldDB" id="A0A8A1MAR0"/>
<reference evidence="1" key="1">
    <citation type="submission" date="2021-01" db="EMBL/GenBank/DDBJ databases">
        <title>Chromosome-level genome assembly of a human fungal pathogen reveals clustering of transcriptionally co-regulated genes.</title>
        <authorList>
            <person name="Voorhies M."/>
            <person name="Cohen S."/>
            <person name="Shea T.P."/>
            <person name="Petrus S."/>
            <person name="Munoz J.F."/>
            <person name="Poplawski S."/>
            <person name="Goldman W.E."/>
            <person name="Michael T."/>
            <person name="Cuomo C.A."/>
            <person name="Sil A."/>
            <person name="Beyhan S."/>
        </authorList>
    </citation>
    <scope>NUCLEOTIDE SEQUENCE</scope>
    <source>
        <strain evidence="1">WU24</strain>
    </source>
</reference>
<dbReference type="VEuPathDB" id="FungiDB:I7I51_00096"/>
<dbReference type="EMBL" id="CP069114">
    <property type="protein sequence ID" value="QSS63039.1"/>
    <property type="molecule type" value="Genomic_DNA"/>
</dbReference>
<sequence>MVNKLSHASLIGIRYGFSEKADMQRWWPPWHSQLPCPDMMPKLACKNHRRVHGPIILYTTSSIVPRTLSLYSSPKSEGPKPLVPVVDLVPLIASGIEAPWMPKYARHASSVVSKGGRATHQKKPSPVLKGEQGCLCVRQNEPHI</sequence>
<name>A0A8A1MAR0_AJECA</name>
<dbReference type="Proteomes" id="UP000663671">
    <property type="component" value="Chromosome 1"/>
</dbReference>
<evidence type="ECO:0000313" key="2">
    <source>
        <dbReference type="Proteomes" id="UP000663671"/>
    </source>
</evidence>
<evidence type="ECO:0000313" key="1">
    <source>
        <dbReference type="EMBL" id="QSS63039.1"/>
    </source>
</evidence>
<protein>
    <submittedName>
        <fullName evidence="1">Uncharacterized protein</fullName>
    </submittedName>
</protein>